<dbReference type="InterPro" id="IPR050874">
    <property type="entry name" value="Diverse_PLD-related"/>
</dbReference>
<keyword evidence="3" id="KW-0812">Transmembrane</keyword>
<evidence type="ECO:0000256" key="2">
    <source>
        <dbReference type="SAM" id="MobiDB-lite"/>
    </source>
</evidence>
<dbReference type="AlphaFoldDB" id="A0A8S1EUP1"/>
<feature type="compositionally biased region" description="Polar residues" evidence="2">
    <location>
        <begin position="105"/>
        <end position="125"/>
    </location>
</feature>
<dbReference type="Gene3D" id="3.30.870.10">
    <property type="entry name" value="Endonuclease Chain A"/>
    <property type="match status" value="2"/>
</dbReference>
<dbReference type="Proteomes" id="UP000494206">
    <property type="component" value="Unassembled WGS sequence"/>
</dbReference>
<dbReference type="PANTHER" id="PTHR10185">
    <property type="entry name" value="PHOSPHOLIPASE D - RELATED"/>
    <property type="match status" value="1"/>
</dbReference>
<dbReference type="PANTHER" id="PTHR10185:SF15">
    <property type="entry name" value="PLD PHOSPHODIESTERASE DOMAIN-CONTAINING PROTEIN"/>
    <property type="match status" value="1"/>
</dbReference>
<reference evidence="5 6" key="1">
    <citation type="submission" date="2020-04" db="EMBL/GenBank/DDBJ databases">
        <authorList>
            <person name="Laetsch R D."/>
            <person name="Stevens L."/>
            <person name="Kumar S."/>
            <person name="Blaxter L. M."/>
        </authorList>
    </citation>
    <scope>NUCLEOTIDE SEQUENCE [LARGE SCALE GENOMIC DNA]</scope>
</reference>
<feature type="region of interest" description="Disordered" evidence="2">
    <location>
        <begin position="73"/>
        <end position="157"/>
    </location>
</feature>
<dbReference type="EMBL" id="CADEPM010000004">
    <property type="protein sequence ID" value="CAB3403730.1"/>
    <property type="molecule type" value="Genomic_DNA"/>
</dbReference>
<feature type="transmembrane region" description="Helical" evidence="3">
    <location>
        <begin position="21"/>
        <end position="42"/>
    </location>
</feature>
<comment type="similarity">
    <text evidence="1">Belongs to the phospholipase D family.</text>
</comment>
<name>A0A8S1EUP1_9PELO</name>
<dbReference type="Pfam" id="PF13918">
    <property type="entry name" value="PLDc_3"/>
    <property type="match status" value="1"/>
</dbReference>
<dbReference type="SMART" id="SM00155">
    <property type="entry name" value="PLDc"/>
    <property type="match status" value="2"/>
</dbReference>
<dbReference type="PROSITE" id="PS50035">
    <property type="entry name" value="PLD"/>
    <property type="match status" value="2"/>
</dbReference>
<feature type="compositionally biased region" description="Low complexity" evidence="2">
    <location>
        <begin position="126"/>
        <end position="155"/>
    </location>
</feature>
<evidence type="ECO:0000313" key="5">
    <source>
        <dbReference type="EMBL" id="CAB3403730.1"/>
    </source>
</evidence>
<accession>A0A8S1EUP1</accession>
<keyword evidence="3" id="KW-0472">Membrane</keyword>
<organism evidence="5 6">
    <name type="scientific">Caenorhabditis bovis</name>
    <dbReference type="NCBI Taxonomy" id="2654633"/>
    <lineage>
        <taxon>Eukaryota</taxon>
        <taxon>Metazoa</taxon>
        <taxon>Ecdysozoa</taxon>
        <taxon>Nematoda</taxon>
        <taxon>Chromadorea</taxon>
        <taxon>Rhabditida</taxon>
        <taxon>Rhabditina</taxon>
        <taxon>Rhabditomorpha</taxon>
        <taxon>Rhabditoidea</taxon>
        <taxon>Rhabditidae</taxon>
        <taxon>Peloderinae</taxon>
        <taxon>Caenorhabditis</taxon>
    </lineage>
</organism>
<feature type="compositionally biased region" description="Low complexity" evidence="2">
    <location>
        <begin position="73"/>
        <end position="96"/>
    </location>
</feature>
<dbReference type="OrthoDB" id="1923775at2759"/>
<comment type="caution">
    <text evidence="5">The sequence shown here is derived from an EMBL/GenBank/DDBJ whole genome shotgun (WGS) entry which is preliminary data.</text>
</comment>
<evidence type="ECO:0000313" key="6">
    <source>
        <dbReference type="Proteomes" id="UP000494206"/>
    </source>
</evidence>
<keyword evidence="6" id="KW-1185">Reference proteome</keyword>
<evidence type="ECO:0000256" key="1">
    <source>
        <dbReference type="ARBA" id="ARBA00008664"/>
    </source>
</evidence>
<dbReference type="SUPFAM" id="SSF56024">
    <property type="entry name" value="Phospholipase D/nuclease"/>
    <property type="match status" value="2"/>
</dbReference>
<dbReference type="InterPro" id="IPR032803">
    <property type="entry name" value="PLDc_3"/>
</dbReference>
<feature type="domain" description="PLD phosphodiesterase" evidence="4">
    <location>
        <begin position="281"/>
        <end position="308"/>
    </location>
</feature>
<dbReference type="Pfam" id="PF00614">
    <property type="entry name" value="PLDc"/>
    <property type="match status" value="1"/>
</dbReference>
<dbReference type="GO" id="GO:0003824">
    <property type="term" value="F:catalytic activity"/>
    <property type="evidence" value="ECO:0007669"/>
    <property type="project" value="InterPro"/>
</dbReference>
<protein>
    <recommendedName>
        <fullName evidence="4">PLD phosphodiesterase domain-containing protein</fullName>
    </recommendedName>
</protein>
<proteinExistence type="inferred from homology"/>
<dbReference type="CDD" id="cd09107">
    <property type="entry name" value="PLDc_vPLD3_4_5_like_2"/>
    <property type="match status" value="1"/>
</dbReference>
<feature type="domain" description="PLD phosphodiesterase" evidence="4">
    <location>
        <begin position="479"/>
        <end position="505"/>
    </location>
</feature>
<keyword evidence="3" id="KW-1133">Transmembrane helix</keyword>
<dbReference type="InterPro" id="IPR001736">
    <property type="entry name" value="PLipase_D/transphosphatidylase"/>
</dbReference>
<gene>
    <name evidence="5" type="ORF">CBOVIS_LOCUS6156</name>
</gene>
<evidence type="ECO:0000259" key="4">
    <source>
        <dbReference type="PROSITE" id="PS50035"/>
    </source>
</evidence>
<sequence length="601" mass="66808">MSSDLPSFTKEPPKTRTKLPIYIITAIVIALAVIVLLINLLARSDESSNAVTQKPITLKTQTPMMTTTVTIATTQAASSSESSESSESSTSSDSSTDQGVDNEKSTLTPIPSSTTVNETPIVTSPASTESTTTVGSTESSPTSSASPIPTSPVTPACDSTCRITVVETIPHGMVFPSIIETRDSYEAWSEMFESAQESISIFAYKMNLRGSEIRFDHDNSTIEGRLLYNSLVNKANTGVSVKLIDCNPPTYPNNIIDADEMSRLGLIHRHSLEMNKINGGNGGIHHSKSFIVDGKHLFVGSHNFEWKSFSQKLELGLQFQNCSCIATEADSFFNKVFSMLHGNKLEPTEFKKHVIGTTSVQFLASPTLFLASPDSWDLTQILNLIYEADEFVDISVMQYFPSWIYFKKKEFFSQIDNAIRMSVSRGVIVRILVSGDTLEEQKLLFESLHSLQVLNNPGENHNIFVKFMMVPQTGRDWYKDRKLHTKFILSESKAIVGSSNYAPEYFYKSSGTAVLIEEEPNNGVVNEQLRRVFERYWSSHYAMSLEDFGVKRGYLESNAGEATNGFFSYFGLDQIGLFGEKKTKRIYETRGQQPPPPIILI</sequence>
<evidence type="ECO:0000256" key="3">
    <source>
        <dbReference type="SAM" id="Phobius"/>
    </source>
</evidence>